<dbReference type="PANTHER" id="PTHR22807">
    <property type="entry name" value="NOP2 YEAST -RELATED NOL1/NOP2/FMU SUN DOMAIN-CONTAINING"/>
    <property type="match status" value="1"/>
</dbReference>
<dbReference type="InterPro" id="IPR023267">
    <property type="entry name" value="RCMT"/>
</dbReference>
<comment type="caution">
    <text evidence="1">The sequence shown here is derived from an EMBL/GenBank/DDBJ whole genome shotgun (WGS) entry which is preliminary data.</text>
</comment>
<name>A0A5C7HXH0_9ROSI</name>
<evidence type="ECO:0000313" key="2">
    <source>
        <dbReference type="Proteomes" id="UP000323000"/>
    </source>
</evidence>
<dbReference type="SUPFAM" id="SSF49764">
    <property type="entry name" value="HSP20-like chaperones"/>
    <property type="match status" value="1"/>
</dbReference>
<gene>
    <name evidence="1" type="ORF">EZV62_013196</name>
</gene>
<proteinExistence type="predicted"/>
<organism evidence="1 2">
    <name type="scientific">Acer yangbiense</name>
    <dbReference type="NCBI Taxonomy" id="1000413"/>
    <lineage>
        <taxon>Eukaryota</taxon>
        <taxon>Viridiplantae</taxon>
        <taxon>Streptophyta</taxon>
        <taxon>Embryophyta</taxon>
        <taxon>Tracheophyta</taxon>
        <taxon>Spermatophyta</taxon>
        <taxon>Magnoliopsida</taxon>
        <taxon>eudicotyledons</taxon>
        <taxon>Gunneridae</taxon>
        <taxon>Pentapetalae</taxon>
        <taxon>rosids</taxon>
        <taxon>malvids</taxon>
        <taxon>Sapindales</taxon>
        <taxon>Sapindaceae</taxon>
        <taxon>Hippocastanoideae</taxon>
        <taxon>Acereae</taxon>
        <taxon>Acer</taxon>
    </lineage>
</organism>
<dbReference type="PANTHER" id="PTHR22807:SF4">
    <property type="entry name" value="28S RRNA (CYTOSINE-C(5))-METHYLTRANSFERASE"/>
    <property type="match status" value="1"/>
</dbReference>
<dbReference type="GO" id="GO:0008173">
    <property type="term" value="F:RNA methyltransferase activity"/>
    <property type="evidence" value="ECO:0007669"/>
    <property type="project" value="InterPro"/>
</dbReference>
<dbReference type="AlphaFoldDB" id="A0A5C7HXH0"/>
<protein>
    <recommendedName>
        <fullName evidence="3">SAM-dependent MTase RsmB/NOP-type domain-containing protein</fullName>
    </recommendedName>
</protein>
<dbReference type="GO" id="GO:0005730">
    <property type="term" value="C:nucleolus"/>
    <property type="evidence" value="ECO:0007669"/>
    <property type="project" value="TreeGrafter"/>
</dbReference>
<sequence>MEKNLGSVKSCHEISLAGDEEKFLTLRKEAIQSALARFLVRRKAKRIEDLVALYQTPDVSKPRYVRVNTLKMDVQKDDMVPDLLILPPGCDLHAHFPWSQMEGKASMVAVALAPEPGWKLDPKDPAYSESVPYKQIIAGPCYLLDPSCSGSGTASNRLDHLLPSHTAVPAVERVVYSTCSIDQIENEDVVQSLLPLAISYGFQLATPFPKWLRRGLPLFDGSEHLLRTDVVEDKEGFFIALFVRKDMVNSFPSISSQFPQETSALVNTRVDWKETPEAHVFKADLPGLKSGAVAIFRGDSGCRRIRRWIGFKALMENGVLTVTVPNKKRRNLMSRLLKSLVESLFFLQVFDVIWGWISDEFE</sequence>
<dbReference type="InterPro" id="IPR008978">
    <property type="entry name" value="HSP20-like_chaperone"/>
</dbReference>
<accession>A0A5C7HXH0</accession>
<keyword evidence="2" id="KW-1185">Reference proteome</keyword>
<dbReference type="OrthoDB" id="435282at2759"/>
<dbReference type="InterPro" id="IPR029063">
    <property type="entry name" value="SAM-dependent_MTases_sf"/>
</dbReference>
<dbReference type="Gene3D" id="3.40.50.150">
    <property type="entry name" value="Vaccinia Virus protein VP39"/>
    <property type="match status" value="1"/>
</dbReference>
<dbReference type="Proteomes" id="UP000323000">
    <property type="component" value="Chromosome 5"/>
</dbReference>
<dbReference type="GO" id="GO:0070475">
    <property type="term" value="P:rRNA base methylation"/>
    <property type="evidence" value="ECO:0007669"/>
    <property type="project" value="TreeGrafter"/>
</dbReference>
<evidence type="ECO:0008006" key="3">
    <source>
        <dbReference type="Google" id="ProtNLM"/>
    </source>
</evidence>
<reference evidence="2" key="1">
    <citation type="journal article" date="2019" name="Gigascience">
        <title>De novo genome assembly of the endangered Acer yangbiense, a plant species with extremely small populations endemic to Yunnan Province, China.</title>
        <authorList>
            <person name="Yang J."/>
            <person name="Wariss H.M."/>
            <person name="Tao L."/>
            <person name="Zhang R."/>
            <person name="Yun Q."/>
            <person name="Hollingsworth P."/>
            <person name="Dao Z."/>
            <person name="Luo G."/>
            <person name="Guo H."/>
            <person name="Ma Y."/>
            <person name="Sun W."/>
        </authorList>
    </citation>
    <scope>NUCLEOTIDE SEQUENCE [LARGE SCALE GENOMIC DNA]</scope>
    <source>
        <strain evidence="2">cv. Malutang</strain>
    </source>
</reference>
<dbReference type="SUPFAM" id="SSF53335">
    <property type="entry name" value="S-adenosyl-L-methionine-dependent methyltransferases"/>
    <property type="match status" value="1"/>
</dbReference>
<dbReference type="EMBL" id="VAHF01000005">
    <property type="protein sequence ID" value="TXG61833.1"/>
    <property type="molecule type" value="Genomic_DNA"/>
</dbReference>
<evidence type="ECO:0000313" key="1">
    <source>
        <dbReference type="EMBL" id="TXG61833.1"/>
    </source>
</evidence>